<dbReference type="SUPFAM" id="SSF55298">
    <property type="entry name" value="YjgF-like"/>
    <property type="match status" value="1"/>
</dbReference>
<protein>
    <submittedName>
        <fullName evidence="2">RidA family protein</fullName>
    </submittedName>
</protein>
<dbReference type="Pfam" id="PF01042">
    <property type="entry name" value="Ribonuc_L-PSP"/>
    <property type="match status" value="1"/>
</dbReference>
<dbReference type="InterPro" id="IPR035959">
    <property type="entry name" value="RutC-like_sf"/>
</dbReference>
<dbReference type="Gene3D" id="3.30.1330.40">
    <property type="entry name" value="RutC-like"/>
    <property type="match status" value="1"/>
</dbReference>
<dbReference type="AlphaFoldDB" id="A0A4Q2UKZ7"/>
<evidence type="ECO:0000256" key="1">
    <source>
        <dbReference type="ARBA" id="ARBA00010552"/>
    </source>
</evidence>
<evidence type="ECO:0000313" key="2">
    <source>
        <dbReference type="EMBL" id="RYC69372.1"/>
    </source>
</evidence>
<dbReference type="Proteomes" id="UP000290407">
    <property type="component" value="Unassembled WGS sequence"/>
</dbReference>
<comment type="similarity">
    <text evidence="1">Belongs to the RutC family.</text>
</comment>
<dbReference type="GO" id="GO:0019239">
    <property type="term" value="F:deaminase activity"/>
    <property type="evidence" value="ECO:0007669"/>
    <property type="project" value="TreeGrafter"/>
</dbReference>
<dbReference type="GO" id="GO:0005829">
    <property type="term" value="C:cytosol"/>
    <property type="evidence" value="ECO:0007669"/>
    <property type="project" value="TreeGrafter"/>
</dbReference>
<dbReference type="RefSeq" id="WP_077921053.1">
    <property type="nucleotide sequence ID" value="NZ_SBLB01000003.1"/>
</dbReference>
<comment type="caution">
    <text evidence="2">The sequence shown here is derived from an EMBL/GenBank/DDBJ whole genome shotgun (WGS) entry which is preliminary data.</text>
</comment>
<dbReference type="InterPro" id="IPR006175">
    <property type="entry name" value="YjgF/YER057c/UK114"/>
</dbReference>
<gene>
    <name evidence="2" type="ORF">EQG79_12225</name>
</gene>
<name>A0A4Q2UKZ7_9BACT</name>
<sequence length="131" mass="14219">MATKTPIHHPVVKEGLITPAYSPGLVCDGWLFVSGQTPLDYLTGEVMLGTIEEETNRVMQNIQELLEGAGCTWDDVVKTTAHLANINDFEAYNAVYATYFPGVLPARTTVQSGLAKGIKVEIDVIARVPQS</sequence>
<reference evidence="2 3" key="1">
    <citation type="submission" date="2019-01" db="EMBL/GenBank/DDBJ databases">
        <title>Spirosoma flava sp. nov., a propanil-degrading bacterium isolated from herbicide-contaminated soil.</title>
        <authorList>
            <person name="Zhang L."/>
            <person name="Jiang J.-D."/>
        </authorList>
    </citation>
    <scope>NUCLEOTIDE SEQUENCE [LARGE SCALE GENOMIC DNA]</scope>
    <source>
        <strain evidence="2 3">TY50</strain>
    </source>
</reference>
<evidence type="ECO:0000313" key="3">
    <source>
        <dbReference type="Proteomes" id="UP000290407"/>
    </source>
</evidence>
<dbReference type="EMBL" id="SBLB01000003">
    <property type="protein sequence ID" value="RYC69372.1"/>
    <property type="molecule type" value="Genomic_DNA"/>
</dbReference>
<dbReference type="CDD" id="cd00448">
    <property type="entry name" value="YjgF_YER057c_UK114_family"/>
    <property type="match status" value="1"/>
</dbReference>
<dbReference type="FunFam" id="3.30.1330.40:FF:000001">
    <property type="entry name" value="L-PSP family endoribonuclease"/>
    <property type="match status" value="1"/>
</dbReference>
<accession>A0A4Q2UKZ7</accession>
<dbReference type="PANTHER" id="PTHR11803:SF58">
    <property type="entry name" value="PROTEIN HMF1-RELATED"/>
    <property type="match status" value="1"/>
</dbReference>
<proteinExistence type="inferred from homology"/>
<organism evidence="2 3">
    <name type="scientific">Spirosoma sordidisoli</name>
    <dbReference type="NCBI Taxonomy" id="2502893"/>
    <lineage>
        <taxon>Bacteria</taxon>
        <taxon>Pseudomonadati</taxon>
        <taxon>Bacteroidota</taxon>
        <taxon>Cytophagia</taxon>
        <taxon>Cytophagales</taxon>
        <taxon>Cytophagaceae</taxon>
        <taxon>Spirosoma</taxon>
    </lineage>
</organism>
<dbReference type="PANTHER" id="PTHR11803">
    <property type="entry name" value="2-IMINOBUTANOATE/2-IMINOPROPANOATE DEAMINASE RIDA"/>
    <property type="match status" value="1"/>
</dbReference>
<keyword evidence="3" id="KW-1185">Reference proteome</keyword>